<keyword evidence="14" id="KW-0460">Magnesium</keyword>
<feature type="region of interest" description="Disordered" evidence="22">
    <location>
        <begin position="326"/>
        <end position="492"/>
    </location>
</feature>
<organism evidence="26">
    <name type="scientific">Lymnaea stagnalis</name>
    <name type="common">Great pond snail</name>
    <name type="synonym">Helix stagnalis</name>
    <dbReference type="NCBI Taxonomy" id="6523"/>
    <lineage>
        <taxon>Eukaryota</taxon>
        <taxon>Metazoa</taxon>
        <taxon>Spiralia</taxon>
        <taxon>Lophotrochozoa</taxon>
        <taxon>Mollusca</taxon>
        <taxon>Gastropoda</taxon>
        <taxon>Heterobranchia</taxon>
        <taxon>Euthyneura</taxon>
        <taxon>Panpulmonata</taxon>
        <taxon>Hygrophila</taxon>
        <taxon>Lymnaeoidea</taxon>
        <taxon>Lymnaeidae</taxon>
        <taxon>Lymnaea</taxon>
    </lineage>
</organism>
<dbReference type="SMART" id="SM00358">
    <property type="entry name" value="DSRM"/>
    <property type="match status" value="1"/>
</dbReference>
<evidence type="ECO:0000256" key="18">
    <source>
        <dbReference type="ARBA" id="ARBA00032486"/>
    </source>
</evidence>
<dbReference type="GO" id="GO:0031054">
    <property type="term" value="P:pre-miRNA processing"/>
    <property type="evidence" value="ECO:0007669"/>
    <property type="project" value="InterPro"/>
</dbReference>
<dbReference type="InterPro" id="IPR014720">
    <property type="entry name" value="dsRBD_dom"/>
</dbReference>
<evidence type="ECO:0000256" key="6">
    <source>
        <dbReference type="ARBA" id="ARBA00012177"/>
    </source>
</evidence>
<evidence type="ECO:0000259" key="24">
    <source>
        <dbReference type="PROSITE" id="PS50142"/>
    </source>
</evidence>
<comment type="cofactor">
    <cofactor evidence="3">
        <name>Mg(2+)</name>
        <dbReference type="ChEBI" id="CHEBI:18420"/>
    </cofactor>
</comment>
<evidence type="ECO:0000256" key="9">
    <source>
        <dbReference type="ARBA" id="ARBA00022722"/>
    </source>
</evidence>
<feature type="region of interest" description="Disordered" evidence="22">
    <location>
        <begin position="909"/>
        <end position="931"/>
    </location>
</feature>
<dbReference type="EC" id="3.1.26.3" evidence="6"/>
<feature type="compositionally biased region" description="Basic and acidic residues" evidence="22">
    <location>
        <begin position="377"/>
        <end position="407"/>
    </location>
</feature>
<dbReference type="CDD" id="cd19877">
    <property type="entry name" value="DSRM_RNAse_III_meta_like"/>
    <property type="match status" value="1"/>
</dbReference>
<evidence type="ECO:0000256" key="15">
    <source>
        <dbReference type="ARBA" id="ARBA00022884"/>
    </source>
</evidence>
<dbReference type="PANTHER" id="PTHR11207">
    <property type="entry name" value="RIBONUCLEASE III"/>
    <property type="match status" value="1"/>
</dbReference>
<keyword evidence="17" id="KW-0539">Nucleus</keyword>
<dbReference type="GO" id="GO:0031053">
    <property type="term" value="P:primary miRNA processing"/>
    <property type="evidence" value="ECO:0007669"/>
    <property type="project" value="TreeGrafter"/>
</dbReference>
<keyword evidence="12" id="KW-0255">Endonuclease</keyword>
<evidence type="ECO:0000259" key="23">
    <source>
        <dbReference type="PROSITE" id="PS50137"/>
    </source>
</evidence>
<evidence type="ECO:0000256" key="22">
    <source>
        <dbReference type="SAM" id="MobiDB-lite"/>
    </source>
</evidence>
<feature type="compositionally biased region" description="Basic residues" evidence="22">
    <location>
        <begin position="1540"/>
        <end position="1560"/>
    </location>
</feature>
<dbReference type="InterPro" id="IPR044442">
    <property type="entry name" value="RNAse_III_DSRM__animal"/>
</dbReference>
<feature type="compositionally biased region" description="Polar residues" evidence="22">
    <location>
        <begin position="327"/>
        <end position="346"/>
    </location>
</feature>
<evidence type="ECO:0000256" key="13">
    <source>
        <dbReference type="ARBA" id="ARBA00022801"/>
    </source>
</evidence>
<evidence type="ECO:0000313" key="27">
    <source>
        <dbReference type="Proteomes" id="UP001497497"/>
    </source>
</evidence>
<evidence type="ECO:0000256" key="7">
    <source>
        <dbReference type="ARBA" id="ARBA00017706"/>
    </source>
</evidence>
<keyword evidence="16" id="KW-0464">Manganese</keyword>
<evidence type="ECO:0000256" key="1">
    <source>
        <dbReference type="ARBA" id="ARBA00000109"/>
    </source>
</evidence>
<sequence>MRGSNNNNGQSNKDSSQISGHDQGNTFLIPSQAQNMHLQQQMFVQFMAQQQIVQQEQLQKQRQLTQQQNGIFAAVRDLQQKTFFENQLQQRPPIGLWQHTLPVQQTHGPCRPNAPFQMPRAPGGNLPLGQRPPRPTMSSSNTIWAGGQTILPSMMGAPNSLPPAQGSRPPSGTPANMSMCAMMTPNANVQTISVVAGANSKPHDMPQYAPPPQHLNPQWASSNFSSLNTPSHPGNFPRKNPVFPNLNPYNPGVSNFNSSLYGGQKTNFPGVRPDVTNLTGQNFSLPGRHRIPNMPGNRFSSPASTAQLQPQNSLGLKVKAQDCCHGNSPSIRNLSRTANSNMSNSDGPDGKRTDEARGTVGRNNDEPKMNYWNTEKSLGEKRNESSKRRDQTERTHDRSRNIDDNFHRNIRSHSRNGEKSRSSERKADRRNKERHHQDWRSQSISSVRESRSSRDASPHSQRRTKSQSYSQDRRERRRKRSRSPSVSLEQDFSTINNQLSQYRQDLLHSEQQEEEDEESEAMSKSKQRTDSKAEMVDMSDHMTEPEPINYFTRSCPADLFFVKNSETGNMEATARMIELENKFEEELVKRAETIISTQNPCEEPPQCSSTHHHDHHHHCSGHKSSTCDSSSSSDDDDDDEGAVSQIMEEWERRKKHPHSLHPELWFNMKGQANDGALCRCSIKSRQSGIRHDIYPGETPLEVCKNEDNNLDRLFHYRLTMSPYTNFLTKVPTLINHDNHEYIFEGFSMYSHVKLENIPPCKLLRFNIEYTIHFIPESAPENFTVRSLNLFSRFIFTEVLELIDMDWTGNRGGCNRFHFMPRFCRTLPDSGCKEVLSMNTVLSFLLKSATALVDEGRLEDIMQSGESEWHAMVDNLRGMIVTNPGKRPSSIRIDQLDRKVTTPLVKLECPNEGSDTGSDKVTVEKTNCSEESQTKDIQPRYPLIIHQGYRPAQLSYAGDPVYRKAWKQYVKFRHLLNSKPKILAADKLKLKEQEEKLREIRMKKTMKREVTIELSSKGFLCTGLRADLFQHALMVPVLMSHLRFHICLDVLEDTLAYKFEDRNLLQLSLTHTSYRTNYGTNPDHTRNSLTNCGMRQVEYGDRRIHYQNTRKRGICILVDIMSRLGKQEETASEIPHNERLEFLGDAVIEFLTSVHLFFMFPWLEEGGLTTYRMALVQNQHLAVLAKKLKLQDFMLYVHGPDLCHESDLQHAMANCCEALMGALFLDGGIDIADRIFSQALFDDDSVLLNTWNDLPKHVLQQQEPGGDRRWVKSSPILQKLEKFEETLGIKFNHIRLLAKAFTHRNIGINPLTMGHNQRLEFLGDTVLQLVASEYLYKHYPEHHEGHLSLLRSSLVNSRTQGMVYDDLGMAEYVIFNENALSDGVDMKTKQRADILESFVGALFVDKDLDYCRTFCDVCFFPRLKDFIMNQDWNDPKSQLQQCCLTLREVGGGEPDIPVYKVIESIGPTNTRKYVVAVYFRGKRLARGTGHSIQQAEMAAATQALKKRAELFPILQHQRRFLERIKKEDKSSDDDDGESPVKKAKRSRQVRRRRPTHSKQKM</sequence>
<feature type="compositionally biased region" description="Basic and acidic residues" evidence="22">
    <location>
        <begin position="415"/>
        <end position="439"/>
    </location>
</feature>
<feature type="region of interest" description="Disordered" evidence="22">
    <location>
        <begin position="1522"/>
        <end position="1560"/>
    </location>
</feature>
<dbReference type="Gene3D" id="1.10.1520.10">
    <property type="entry name" value="Ribonuclease III domain"/>
    <property type="match status" value="2"/>
</dbReference>
<feature type="region of interest" description="Disordered" evidence="22">
    <location>
        <begin position="218"/>
        <end position="241"/>
    </location>
</feature>
<dbReference type="PANTHER" id="PTHR11207:SF0">
    <property type="entry name" value="RIBONUCLEASE 3"/>
    <property type="match status" value="1"/>
</dbReference>
<keyword evidence="27" id="KW-1185">Reference proteome</keyword>
<dbReference type="InterPro" id="IPR036389">
    <property type="entry name" value="RNase_III_sf"/>
</dbReference>
<evidence type="ECO:0000256" key="16">
    <source>
        <dbReference type="ARBA" id="ARBA00023211"/>
    </source>
</evidence>
<feature type="compositionally biased region" description="Polar residues" evidence="22">
    <location>
        <begin position="218"/>
        <end position="232"/>
    </location>
</feature>
<dbReference type="PROSITE" id="PS50137">
    <property type="entry name" value="DS_RBD"/>
    <property type="match status" value="1"/>
</dbReference>
<feature type="region of interest" description="Disordered" evidence="22">
    <location>
        <begin position="507"/>
        <end position="535"/>
    </location>
</feature>
<comment type="subcellular location">
    <subcellularLocation>
        <location evidence="4">Nucleus</location>
    </subcellularLocation>
</comment>
<comment type="catalytic activity">
    <reaction evidence="1">
        <text>Endonucleolytic cleavage to 5'-phosphomonoester.</text>
        <dbReference type="EC" id="3.1.26.3"/>
    </reaction>
</comment>
<feature type="compositionally biased region" description="Basic and acidic residues" evidence="22">
    <location>
        <begin position="521"/>
        <end position="535"/>
    </location>
</feature>
<dbReference type="Pfam" id="PF14622">
    <property type="entry name" value="Ribonucleas_3_3"/>
    <property type="match status" value="1"/>
</dbReference>
<feature type="compositionally biased region" description="Basic and acidic residues" evidence="22">
    <location>
        <begin position="448"/>
        <end position="457"/>
    </location>
</feature>
<feature type="region of interest" description="Disordered" evidence="22">
    <location>
        <begin position="1"/>
        <end position="27"/>
    </location>
</feature>
<evidence type="ECO:0000256" key="10">
    <source>
        <dbReference type="ARBA" id="ARBA00022723"/>
    </source>
</evidence>
<dbReference type="InterPro" id="IPR058938">
    <property type="entry name" value="Helical_CED_Drosha"/>
</dbReference>
<dbReference type="FunFam" id="3.30.160.20:FF:000012">
    <property type="entry name" value="Drosha ribonuclease III"/>
    <property type="match status" value="1"/>
</dbReference>
<dbReference type="GO" id="GO:0004525">
    <property type="term" value="F:ribonuclease III activity"/>
    <property type="evidence" value="ECO:0007669"/>
    <property type="project" value="UniProtKB-EC"/>
</dbReference>
<reference evidence="25 27" key="2">
    <citation type="submission" date="2024-04" db="EMBL/GenBank/DDBJ databases">
        <authorList>
            <consortium name="Genoscope - CEA"/>
            <person name="William W."/>
        </authorList>
    </citation>
    <scope>NUCLEOTIDE SEQUENCE [LARGE SCALE GENOMIC DNA]</scope>
</reference>
<evidence type="ECO:0000256" key="17">
    <source>
        <dbReference type="ARBA" id="ARBA00023242"/>
    </source>
</evidence>
<keyword evidence="9" id="KW-0540">Nuclease</keyword>
<evidence type="ECO:0000256" key="20">
    <source>
        <dbReference type="ARBA" id="ARBA00083702"/>
    </source>
</evidence>
<feature type="compositionally biased region" description="Polar residues" evidence="22">
    <location>
        <begin position="298"/>
        <end position="312"/>
    </location>
</feature>
<feature type="compositionally biased region" description="Basic and acidic residues" evidence="22">
    <location>
        <begin position="348"/>
        <end position="368"/>
    </location>
</feature>
<dbReference type="GO" id="GO:0003723">
    <property type="term" value="F:RNA binding"/>
    <property type="evidence" value="ECO:0007669"/>
    <property type="project" value="UniProtKB-UniRule"/>
</dbReference>
<evidence type="ECO:0000256" key="3">
    <source>
        <dbReference type="ARBA" id="ARBA00001946"/>
    </source>
</evidence>
<comment type="similarity">
    <text evidence="5">Belongs to the ribonuclease III family.</text>
</comment>
<dbReference type="GO" id="GO:0006364">
    <property type="term" value="P:rRNA processing"/>
    <property type="evidence" value="ECO:0007669"/>
    <property type="project" value="InterPro"/>
</dbReference>
<feature type="domain" description="RNase III" evidence="24">
    <location>
        <begin position="1047"/>
        <end position="1227"/>
    </location>
</feature>
<evidence type="ECO:0000256" key="19">
    <source>
        <dbReference type="ARBA" id="ARBA00078955"/>
    </source>
</evidence>
<dbReference type="PROSITE" id="PS00517">
    <property type="entry name" value="RNASE_3_1"/>
    <property type="match status" value="1"/>
</dbReference>
<keyword evidence="10" id="KW-0479">Metal-binding</keyword>
<dbReference type="HAMAP" id="MF_00104">
    <property type="entry name" value="RNase_III"/>
    <property type="match status" value="1"/>
</dbReference>
<evidence type="ECO:0000256" key="21">
    <source>
        <dbReference type="PROSITE-ProRule" id="PRU00266"/>
    </source>
</evidence>
<dbReference type="CDD" id="cd00593">
    <property type="entry name" value="RIBOc"/>
    <property type="match status" value="2"/>
</dbReference>
<evidence type="ECO:0000256" key="5">
    <source>
        <dbReference type="ARBA" id="ARBA00010183"/>
    </source>
</evidence>
<evidence type="ECO:0000256" key="4">
    <source>
        <dbReference type="ARBA" id="ARBA00004123"/>
    </source>
</evidence>
<dbReference type="Pfam" id="PF00035">
    <property type="entry name" value="dsrm"/>
    <property type="match status" value="1"/>
</dbReference>
<dbReference type="EMBL" id="CAXITT010000777">
    <property type="protein sequence ID" value="CAL1546141.1"/>
    <property type="molecule type" value="Genomic_DNA"/>
</dbReference>
<dbReference type="EMBL" id="MT947772">
    <property type="protein sequence ID" value="QOW64971.1"/>
    <property type="molecule type" value="mRNA"/>
</dbReference>
<dbReference type="GO" id="GO:0070877">
    <property type="term" value="C:microprocessor complex"/>
    <property type="evidence" value="ECO:0007669"/>
    <property type="project" value="TreeGrafter"/>
</dbReference>
<feature type="domain" description="RNase III" evidence="24">
    <location>
        <begin position="1279"/>
        <end position="1406"/>
    </location>
</feature>
<evidence type="ECO:0000313" key="26">
    <source>
        <dbReference type="EMBL" id="QOW64971.1"/>
    </source>
</evidence>
<accession>A0A7S7B0A4</accession>
<evidence type="ECO:0000256" key="2">
    <source>
        <dbReference type="ARBA" id="ARBA00001936"/>
    </source>
</evidence>
<reference evidence="26" key="1">
    <citation type="submission" date="2020-08" db="EMBL/GenBank/DDBJ databases">
        <title>A survey of miRNAs involved in biomineralization in the freshwater gastropod Lymnaea stagnalis.</title>
        <authorList>
            <person name="Jackson D.J."/>
            <person name="Cerveau N."/>
        </authorList>
    </citation>
    <scope>NUCLEOTIDE SEQUENCE</scope>
    <source>
        <strain evidence="26">Lsta_18102</strain>
    </source>
</reference>
<keyword evidence="13" id="KW-0378">Hydrolase</keyword>
<dbReference type="Pfam" id="PF00636">
    <property type="entry name" value="Ribonuclease_3"/>
    <property type="match status" value="1"/>
</dbReference>
<dbReference type="Gene3D" id="3.30.160.20">
    <property type="match status" value="1"/>
</dbReference>
<evidence type="ECO:0000256" key="11">
    <source>
        <dbReference type="ARBA" id="ARBA00022737"/>
    </source>
</evidence>
<feature type="region of interest" description="Disordered" evidence="22">
    <location>
        <begin position="600"/>
        <end position="641"/>
    </location>
</feature>
<comment type="cofactor">
    <cofactor evidence="2">
        <name>Mn(2+)</name>
        <dbReference type="ChEBI" id="CHEBI:29035"/>
    </cofactor>
</comment>
<gene>
    <name evidence="25" type="ORF">GSLYS_00019518001</name>
</gene>
<keyword evidence="15 21" id="KW-0694">RNA-binding</keyword>
<dbReference type="Pfam" id="PF26050">
    <property type="entry name" value="Helical_CED_Drosha"/>
    <property type="match status" value="1"/>
</dbReference>
<keyword evidence="11" id="KW-0677">Repeat</keyword>
<proteinExistence type="evidence at transcript level"/>
<evidence type="ECO:0000256" key="12">
    <source>
        <dbReference type="ARBA" id="ARBA00022759"/>
    </source>
</evidence>
<evidence type="ECO:0000313" key="25">
    <source>
        <dbReference type="EMBL" id="CAL1546141.1"/>
    </source>
</evidence>
<dbReference type="InterPro" id="IPR011907">
    <property type="entry name" value="RNase_III"/>
</dbReference>
<dbReference type="FunFam" id="1.10.1520.10:FF:000002">
    <property type="entry name" value="Drosha ribonuclease III"/>
    <property type="match status" value="1"/>
</dbReference>
<evidence type="ECO:0000256" key="8">
    <source>
        <dbReference type="ARBA" id="ARBA00022517"/>
    </source>
</evidence>
<protein>
    <recommendedName>
        <fullName evidence="7">Ribonuclease 3</fullName>
        <ecNumber evidence="6">3.1.26.3</ecNumber>
    </recommendedName>
    <alternativeName>
        <fullName evidence="18">Ribonuclease III</fullName>
    </alternativeName>
    <alternativeName>
        <fullName evidence="19 20">protein Drosha</fullName>
    </alternativeName>
</protein>
<feature type="compositionally biased region" description="Basic residues" evidence="22">
    <location>
        <begin position="610"/>
        <end position="621"/>
    </location>
</feature>
<dbReference type="GO" id="GO:0046872">
    <property type="term" value="F:metal ion binding"/>
    <property type="evidence" value="ECO:0007669"/>
    <property type="project" value="UniProtKB-KW"/>
</dbReference>
<dbReference type="Proteomes" id="UP001497497">
    <property type="component" value="Unassembled WGS sequence"/>
</dbReference>
<dbReference type="SUPFAM" id="SSF69065">
    <property type="entry name" value="RNase III domain-like"/>
    <property type="match status" value="2"/>
</dbReference>
<dbReference type="PROSITE" id="PS50142">
    <property type="entry name" value="RNASE_3_2"/>
    <property type="match status" value="2"/>
</dbReference>
<feature type="compositionally biased region" description="Low complexity" evidence="22">
    <location>
        <begin position="622"/>
        <end position="632"/>
    </location>
</feature>
<feature type="domain" description="DRBM" evidence="23">
    <location>
        <begin position="1433"/>
        <end position="1508"/>
    </location>
</feature>
<dbReference type="SMART" id="SM00535">
    <property type="entry name" value="RIBOc"/>
    <property type="match status" value="2"/>
</dbReference>
<evidence type="ECO:0000256" key="14">
    <source>
        <dbReference type="ARBA" id="ARBA00022842"/>
    </source>
</evidence>
<dbReference type="InterPro" id="IPR000999">
    <property type="entry name" value="RNase_III_dom"/>
</dbReference>
<name>A0A7S7B0A4_LYMST</name>
<keyword evidence="8" id="KW-0690">Ribosome biogenesis</keyword>
<dbReference type="SUPFAM" id="SSF54768">
    <property type="entry name" value="dsRNA-binding domain-like"/>
    <property type="match status" value="1"/>
</dbReference>
<feature type="region of interest" description="Disordered" evidence="22">
    <location>
        <begin position="271"/>
        <end position="312"/>
    </location>
</feature>